<evidence type="ECO:0000256" key="4">
    <source>
        <dbReference type="ARBA" id="ARBA00022679"/>
    </source>
</evidence>
<comment type="similarity">
    <text evidence="2">Belongs to the CDP-glycerol glycerophosphotransferase family.</text>
</comment>
<evidence type="ECO:0000256" key="5">
    <source>
        <dbReference type="ARBA" id="ARBA00022944"/>
    </source>
</evidence>
<protein>
    <submittedName>
        <fullName evidence="7">CDP-glycerol:glycerophosphate glycerophosphotransferase</fullName>
    </submittedName>
</protein>
<dbReference type="GO" id="GO:0005886">
    <property type="term" value="C:plasma membrane"/>
    <property type="evidence" value="ECO:0007669"/>
    <property type="project" value="UniProtKB-SubCell"/>
</dbReference>
<evidence type="ECO:0000256" key="6">
    <source>
        <dbReference type="ARBA" id="ARBA00023136"/>
    </source>
</evidence>
<evidence type="ECO:0000313" key="8">
    <source>
        <dbReference type="Proteomes" id="UP000077881"/>
    </source>
</evidence>
<dbReference type="EMBL" id="LDJR01000060">
    <property type="protein sequence ID" value="OAK67679.1"/>
    <property type="molecule type" value="Genomic_DNA"/>
</dbReference>
<proteinExistence type="inferred from homology"/>
<dbReference type="STRING" id="217031.ABB05_21055"/>
<dbReference type="InterPro" id="IPR007554">
    <property type="entry name" value="Glycerophosphate_synth"/>
</dbReference>
<dbReference type="PATRIC" id="fig|217031.6.peg.4576"/>
<dbReference type="Proteomes" id="UP000077881">
    <property type="component" value="Unassembled WGS sequence"/>
</dbReference>
<keyword evidence="8" id="KW-1185">Reference proteome</keyword>
<dbReference type="SUPFAM" id="SSF53756">
    <property type="entry name" value="UDP-Glycosyltransferase/glycogen phosphorylase"/>
    <property type="match status" value="1"/>
</dbReference>
<comment type="subcellular location">
    <subcellularLocation>
        <location evidence="1">Cell membrane</location>
        <topology evidence="1">Peripheral membrane protein</topology>
    </subcellularLocation>
</comment>
<organism evidence="7 8">
    <name type="scientific">Lederbergia galactosidilytica</name>
    <dbReference type="NCBI Taxonomy" id="217031"/>
    <lineage>
        <taxon>Bacteria</taxon>
        <taxon>Bacillati</taxon>
        <taxon>Bacillota</taxon>
        <taxon>Bacilli</taxon>
        <taxon>Bacillales</taxon>
        <taxon>Bacillaceae</taxon>
        <taxon>Lederbergia</taxon>
    </lineage>
</organism>
<dbReference type="GO" id="GO:0047355">
    <property type="term" value="F:CDP-glycerol glycerophosphotransferase activity"/>
    <property type="evidence" value="ECO:0007669"/>
    <property type="project" value="InterPro"/>
</dbReference>
<evidence type="ECO:0000313" key="7">
    <source>
        <dbReference type="EMBL" id="OAK67679.1"/>
    </source>
</evidence>
<dbReference type="PANTHER" id="PTHR37316:SF3">
    <property type="entry name" value="TEICHOIC ACID GLYCEROL-PHOSPHATE TRANSFERASE"/>
    <property type="match status" value="1"/>
</dbReference>
<dbReference type="Pfam" id="PF04464">
    <property type="entry name" value="Glyphos_transf"/>
    <property type="match status" value="1"/>
</dbReference>
<dbReference type="InterPro" id="IPR043148">
    <property type="entry name" value="TagF_C"/>
</dbReference>
<comment type="caution">
    <text evidence="7">The sequence shown here is derived from an EMBL/GenBank/DDBJ whole genome shotgun (WGS) entry which is preliminary data.</text>
</comment>
<dbReference type="Gene3D" id="3.40.50.12580">
    <property type="match status" value="1"/>
</dbReference>
<dbReference type="InterPro" id="IPR043149">
    <property type="entry name" value="TagF_N"/>
</dbReference>
<reference evidence="7 8" key="1">
    <citation type="submission" date="2015-05" db="EMBL/GenBank/DDBJ databases">
        <title>Comparison of genome.</title>
        <authorList>
            <person name="Zheng Z."/>
            <person name="Sun M."/>
        </authorList>
    </citation>
    <scope>NUCLEOTIDE SEQUENCE [LARGE SCALE GENOMIC DNA]</scope>
    <source>
        <strain evidence="7 8">G25-74</strain>
    </source>
</reference>
<gene>
    <name evidence="7" type="ORF">ABB05_21055</name>
</gene>
<accession>A0A177ZJP3</accession>
<evidence type="ECO:0000256" key="1">
    <source>
        <dbReference type="ARBA" id="ARBA00004202"/>
    </source>
</evidence>
<evidence type="ECO:0000256" key="2">
    <source>
        <dbReference type="ARBA" id="ARBA00010488"/>
    </source>
</evidence>
<dbReference type="InterPro" id="IPR051612">
    <property type="entry name" value="Teichoic_Acid_Biosynth"/>
</dbReference>
<keyword evidence="4 7" id="KW-0808">Transferase</keyword>
<name>A0A177ZJP3_9BACI</name>
<evidence type="ECO:0000256" key="3">
    <source>
        <dbReference type="ARBA" id="ARBA00022475"/>
    </source>
</evidence>
<keyword evidence="3" id="KW-1003">Cell membrane</keyword>
<dbReference type="AlphaFoldDB" id="A0A177ZJP3"/>
<sequence length="393" mass="47547">MLRNFSRSQFVLFLYRVVFKLIGYLPSQKKLIIFESFHGKQYSDNPRAIYEYLIEHNYDYEMYWSVDKRYIEQFKAKNDIRCLQRFSFQWLIKMARARYWIVNSRLPLWIPKPRETIYVQTWHGTPLKRLGTDIEEVHMPGTDTEKYKQNFTYEATKWDYLISPNRYSTKIFTRAFDYNKKIIESGYPRNDFLIKCNNEETILEIKKREGIPLNKKIILYAPTWRDNQFYSKGKYRFDLHLDLDRMKEHLGDEYLLILRLHYLVSENLDLSGKEDFVIDLSNHEDIRELYVISDFLITDYSSVFFDYANLKRPMLFYVYDIDDYRDKLRGFYFDFENKAPGPLVKNTKDLIKEIKSIERDAFIISKTTKDFNDKFCSLEDGQASMRVVKEILQ</sequence>
<dbReference type="Gene3D" id="3.40.50.11820">
    <property type="match status" value="1"/>
</dbReference>
<dbReference type="GO" id="GO:0019350">
    <property type="term" value="P:teichoic acid biosynthetic process"/>
    <property type="evidence" value="ECO:0007669"/>
    <property type="project" value="UniProtKB-KW"/>
</dbReference>
<dbReference type="PANTHER" id="PTHR37316">
    <property type="entry name" value="TEICHOIC ACID GLYCEROL-PHOSPHATE PRIMASE"/>
    <property type="match status" value="1"/>
</dbReference>
<keyword evidence="5" id="KW-0777">Teichoic acid biosynthesis</keyword>
<keyword evidence="6" id="KW-0472">Membrane</keyword>